<dbReference type="Proteomes" id="UP000179266">
    <property type="component" value="Unassembled WGS sequence"/>
</dbReference>
<evidence type="ECO:0000256" key="2">
    <source>
        <dbReference type="ARBA" id="ARBA00022801"/>
    </source>
</evidence>
<reference evidence="4 5" key="1">
    <citation type="journal article" date="2016" name="Nat. Commun.">
        <title>Thousands of microbial genomes shed light on interconnected biogeochemical processes in an aquifer system.</title>
        <authorList>
            <person name="Anantharaman K."/>
            <person name="Brown C.T."/>
            <person name="Hug L.A."/>
            <person name="Sharon I."/>
            <person name="Castelle C.J."/>
            <person name="Probst A.J."/>
            <person name="Thomas B.C."/>
            <person name="Singh A."/>
            <person name="Wilkins M.J."/>
            <person name="Karaoz U."/>
            <person name="Brodie E.L."/>
            <person name="Williams K.H."/>
            <person name="Hubbard S.S."/>
            <person name="Banfield J.F."/>
        </authorList>
    </citation>
    <scope>NUCLEOTIDE SEQUENCE [LARGE SCALE GENOMIC DNA]</scope>
</reference>
<accession>A0A1F7RQI1</accession>
<dbReference type="EC" id="3.5.1.44" evidence="3"/>
<proteinExistence type="inferred from homology"/>
<dbReference type="InterPro" id="IPR011324">
    <property type="entry name" value="Cytotoxic_necrot_fac-like_cat"/>
</dbReference>
<comment type="caution">
    <text evidence="4">The sequence shown here is derived from an EMBL/GenBank/DDBJ whole genome shotgun (WGS) entry which is preliminary data.</text>
</comment>
<dbReference type="PANTHER" id="PTHR35147">
    <property type="entry name" value="CHEMORECEPTOR GLUTAMINE DEAMIDASE CHED-RELATED"/>
    <property type="match status" value="1"/>
</dbReference>
<name>A0A1F7RQI1_9BACT</name>
<evidence type="ECO:0000256" key="3">
    <source>
        <dbReference type="HAMAP-Rule" id="MF_01440"/>
    </source>
</evidence>
<comment type="similarity">
    <text evidence="3">Belongs to the CheD family.</text>
</comment>
<dbReference type="AlphaFoldDB" id="A0A1F7RQI1"/>
<dbReference type="GO" id="GO:0050568">
    <property type="term" value="F:protein-glutamine glutaminase activity"/>
    <property type="evidence" value="ECO:0007669"/>
    <property type="project" value="UniProtKB-UniRule"/>
</dbReference>
<dbReference type="Pfam" id="PF03975">
    <property type="entry name" value="CheD"/>
    <property type="match status" value="1"/>
</dbReference>
<dbReference type="EMBL" id="MGDD01000253">
    <property type="protein sequence ID" value="OGL43825.1"/>
    <property type="molecule type" value="Genomic_DNA"/>
</dbReference>
<dbReference type="InterPro" id="IPR038592">
    <property type="entry name" value="CheD-like_sf"/>
</dbReference>
<sequence length="166" mass="17965">MKEKKVTLSQIVVAHVPTILKTSELGSCIAITLFDKQKKIGALGHILLPHEDTGNKKTLSNSGKFADSAIKKMVTKMQKAGCDLKQIRAKIIGGAMFFRSSGTADKNPENASIGRENVKTAKIILKQFGIPVIALDVGGDFGRRIEFDTDTGKVIVVTTKNGRKEI</sequence>
<organism evidence="4 5">
    <name type="scientific">Candidatus Schekmanbacteria bacterium RBG_13_48_7</name>
    <dbReference type="NCBI Taxonomy" id="1817878"/>
    <lineage>
        <taxon>Bacteria</taxon>
        <taxon>Candidatus Schekmaniibacteriota</taxon>
    </lineage>
</organism>
<dbReference type="HAMAP" id="MF_01440">
    <property type="entry name" value="CheD"/>
    <property type="match status" value="1"/>
</dbReference>
<protein>
    <recommendedName>
        <fullName evidence="3">Probable chemoreceptor glutamine deamidase CheD</fullName>
        <ecNumber evidence="3">3.5.1.44</ecNumber>
    </recommendedName>
</protein>
<evidence type="ECO:0000313" key="4">
    <source>
        <dbReference type="EMBL" id="OGL43825.1"/>
    </source>
</evidence>
<dbReference type="PANTHER" id="PTHR35147:SF1">
    <property type="entry name" value="CHEMORECEPTOR GLUTAMINE DEAMIDASE CHED-RELATED"/>
    <property type="match status" value="1"/>
</dbReference>
<comment type="function">
    <text evidence="3">Probably deamidates glutamine residues to glutamate on methyl-accepting chemotaxis receptors (MCPs), playing an important role in chemotaxis.</text>
</comment>
<dbReference type="InterPro" id="IPR005659">
    <property type="entry name" value="Chemorcpt_Glu_NH3ase_CheD"/>
</dbReference>
<dbReference type="SUPFAM" id="SSF64438">
    <property type="entry name" value="CNF1/YfiH-like putative cysteine hydrolases"/>
    <property type="match status" value="1"/>
</dbReference>
<dbReference type="Gene3D" id="3.30.1330.200">
    <property type="match status" value="1"/>
</dbReference>
<dbReference type="GO" id="GO:0006935">
    <property type="term" value="P:chemotaxis"/>
    <property type="evidence" value="ECO:0007669"/>
    <property type="project" value="UniProtKB-UniRule"/>
</dbReference>
<dbReference type="CDD" id="cd16352">
    <property type="entry name" value="CheD"/>
    <property type="match status" value="1"/>
</dbReference>
<comment type="catalytic activity">
    <reaction evidence="3">
        <text>L-glutaminyl-[protein] + H2O = L-glutamyl-[protein] + NH4(+)</text>
        <dbReference type="Rhea" id="RHEA:16441"/>
        <dbReference type="Rhea" id="RHEA-COMP:10207"/>
        <dbReference type="Rhea" id="RHEA-COMP:10208"/>
        <dbReference type="ChEBI" id="CHEBI:15377"/>
        <dbReference type="ChEBI" id="CHEBI:28938"/>
        <dbReference type="ChEBI" id="CHEBI:29973"/>
        <dbReference type="ChEBI" id="CHEBI:30011"/>
        <dbReference type="EC" id="3.5.1.44"/>
    </reaction>
</comment>
<gene>
    <name evidence="3" type="primary">cheD</name>
    <name evidence="4" type="ORF">A2161_10850</name>
</gene>
<evidence type="ECO:0000256" key="1">
    <source>
        <dbReference type="ARBA" id="ARBA00022500"/>
    </source>
</evidence>
<keyword evidence="1 3" id="KW-0145">Chemotaxis</keyword>
<keyword evidence="2 3" id="KW-0378">Hydrolase</keyword>
<evidence type="ECO:0000313" key="5">
    <source>
        <dbReference type="Proteomes" id="UP000179266"/>
    </source>
</evidence>